<evidence type="ECO:0000313" key="10">
    <source>
        <dbReference type="EMBL" id="QNO45520.1"/>
    </source>
</evidence>
<name>A0A7G9Y0C0_9EURY</name>
<dbReference type="EMBL" id="MT630819">
    <property type="protein sequence ID" value="QNO43419.1"/>
    <property type="molecule type" value="Genomic_DNA"/>
</dbReference>
<gene>
    <name evidence="7" type="ORF">ABGNOHFO_00012</name>
    <name evidence="5" type="ORF">AOABALHP_00001</name>
    <name evidence="6" type="ORF">APHJHCDA_00001</name>
    <name evidence="9" type="ORF">BLHHIOMN_00014</name>
    <name evidence="1" type="ORF">CIDILJJO_00001</name>
    <name evidence="10" type="ORF">HCNPNIIG_00001</name>
    <name evidence="2" type="ORF">INBEEEIC_00014</name>
    <name evidence="4" type="ORF">LBOOMNCC_00031</name>
    <name evidence="8" type="ORF">LNNHMJAE_00023</name>
    <name evidence="3" type="ORF">OEDCDHIP_00030</name>
</gene>
<evidence type="ECO:0000313" key="8">
    <source>
        <dbReference type="EMBL" id="QNO43148.1"/>
    </source>
</evidence>
<dbReference type="InterPro" id="IPR011335">
    <property type="entry name" value="Restrct_endonuc-II-like"/>
</dbReference>
<dbReference type="EMBL" id="MT630757">
    <property type="protein sequence ID" value="QNO42698.1"/>
    <property type="molecule type" value="Genomic_DNA"/>
</dbReference>
<dbReference type="EMBL" id="MT630792">
    <property type="protein sequence ID" value="QNO43148.1"/>
    <property type="molecule type" value="Genomic_DNA"/>
</dbReference>
<proteinExistence type="predicted"/>
<evidence type="ECO:0000313" key="9">
    <source>
        <dbReference type="EMBL" id="QNO43419.1"/>
    </source>
</evidence>
<dbReference type="EMBL" id="MT631129">
    <property type="protein sequence ID" value="QNO45520.1"/>
    <property type="molecule type" value="Genomic_DNA"/>
</dbReference>
<evidence type="ECO:0000313" key="6">
    <source>
        <dbReference type="EMBL" id="QNO42784.1"/>
    </source>
</evidence>
<evidence type="ECO:0000313" key="1">
    <source>
        <dbReference type="EMBL" id="QNO41454.1"/>
    </source>
</evidence>
<dbReference type="EMBL" id="MT630643">
    <property type="protein sequence ID" value="QNO41454.1"/>
    <property type="molecule type" value="Genomic_DNA"/>
</dbReference>
<dbReference type="EMBL" id="MT630742">
    <property type="protein sequence ID" value="QNO42478.1"/>
    <property type="molecule type" value="Genomic_DNA"/>
</dbReference>
<evidence type="ECO:0000313" key="5">
    <source>
        <dbReference type="EMBL" id="QNO42698.1"/>
    </source>
</evidence>
<evidence type="ECO:0000313" key="4">
    <source>
        <dbReference type="EMBL" id="QNO42478.1"/>
    </source>
</evidence>
<dbReference type="EMBL" id="MT630767">
    <property type="protein sequence ID" value="QNO42784.1"/>
    <property type="molecule type" value="Genomic_DNA"/>
</dbReference>
<evidence type="ECO:0000313" key="3">
    <source>
        <dbReference type="EMBL" id="QNO42313.1"/>
    </source>
</evidence>
<organism evidence="1">
    <name type="scientific">Candidatus Methanogaster sp. ANME-2c ERB4</name>
    <dbReference type="NCBI Taxonomy" id="2759911"/>
    <lineage>
        <taxon>Archaea</taxon>
        <taxon>Methanobacteriati</taxon>
        <taxon>Methanobacteriota</taxon>
        <taxon>Stenosarchaea group</taxon>
        <taxon>Methanomicrobia</taxon>
        <taxon>Methanosarcinales</taxon>
        <taxon>ANME-2 cluster</taxon>
        <taxon>Candidatus Methanogasteraceae</taxon>
        <taxon>Candidatus Methanogaster</taxon>
    </lineage>
</organism>
<dbReference type="EMBL" id="MT630785">
    <property type="protein sequence ID" value="QNO42993.1"/>
    <property type="molecule type" value="Genomic_DNA"/>
</dbReference>
<dbReference type="EMBL" id="MT630729">
    <property type="protein sequence ID" value="QNO42313.1"/>
    <property type="molecule type" value="Genomic_DNA"/>
</dbReference>
<dbReference type="EMBL" id="MT630708">
    <property type="protein sequence ID" value="QNO42112.1"/>
    <property type="molecule type" value="Genomic_DNA"/>
</dbReference>
<dbReference type="AlphaFoldDB" id="A0A7G9Y0C0"/>
<evidence type="ECO:0000313" key="2">
    <source>
        <dbReference type="EMBL" id="QNO42112.1"/>
    </source>
</evidence>
<protein>
    <submittedName>
        <fullName evidence="1">Uncharacterized protein</fullName>
    </submittedName>
</protein>
<accession>A0A7G9Y0C0</accession>
<evidence type="ECO:0000313" key="7">
    <source>
        <dbReference type="EMBL" id="QNO42993.1"/>
    </source>
</evidence>
<reference evidence="1" key="1">
    <citation type="submission" date="2020-06" db="EMBL/GenBank/DDBJ databases">
        <title>Unique genomic features of the anaerobic methanotrophic archaea.</title>
        <authorList>
            <person name="Chadwick G.L."/>
            <person name="Skennerton C.T."/>
            <person name="Laso-Perez R."/>
            <person name="Leu A.O."/>
            <person name="Speth D.R."/>
            <person name="Yu H."/>
            <person name="Morgan-Lang C."/>
            <person name="Hatzenpichler R."/>
            <person name="Goudeau D."/>
            <person name="Malmstrom R."/>
            <person name="Brazelton W.J."/>
            <person name="Woyke T."/>
            <person name="Hallam S.J."/>
            <person name="Tyson G.W."/>
            <person name="Wegener G."/>
            <person name="Boetius A."/>
            <person name="Orphan V."/>
        </authorList>
    </citation>
    <scope>NUCLEOTIDE SEQUENCE</scope>
</reference>
<sequence length="181" mass="21403">MTIPAFEEGRKYERKVQTLLETHSIAPVFRNVRIGQLCEFDAVVEDYPLLTFIEIKRYRTDFAPNMVRVAVRKLRKDCTLIVNDTDVYERQWIPYRNKRNEKERGEVTYFELLLNKLNIKPIEGWQFRMVLIIPDAVYIKVVESLMGYFMPKKSWLPRNIIEVEGIPLHVVREGAIPLVFG</sequence>
<dbReference type="SUPFAM" id="SSF52980">
    <property type="entry name" value="Restriction endonuclease-like"/>
    <property type="match status" value="1"/>
</dbReference>